<dbReference type="AlphaFoldDB" id="A0AAW0J2T2"/>
<proteinExistence type="predicted"/>
<comment type="caution">
    <text evidence="2">The sequence shown here is derived from an EMBL/GenBank/DDBJ whole genome shotgun (WGS) entry which is preliminary data.</text>
</comment>
<evidence type="ECO:0000313" key="2">
    <source>
        <dbReference type="EMBL" id="KAK7820792.1"/>
    </source>
</evidence>
<dbReference type="EMBL" id="PKMF04000725">
    <property type="protein sequence ID" value="KAK7820792.1"/>
    <property type="molecule type" value="Genomic_DNA"/>
</dbReference>
<protein>
    <submittedName>
        <fullName evidence="2">Subtilisin-like protease sbt4.13</fullName>
    </submittedName>
</protein>
<dbReference type="GO" id="GO:0006508">
    <property type="term" value="P:proteolysis"/>
    <property type="evidence" value="ECO:0007669"/>
    <property type="project" value="UniProtKB-KW"/>
</dbReference>
<evidence type="ECO:0000259" key="1">
    <source>
        <dbReference type="Pfam" id="PF17766"/>
    </source>
</evidence>
<organism evidence="2 3">
    <name type="scientific">Quercus suber</name>
    <name type="common">Cork oak</name>
    <dbReference type="NCBI Taxonomy" id="58331"/>
    <lineage>
        <taxon>Eukaryota</taxon>
        <taxon>Viridiplantae</taxon>
        <taxon>Streptophyta</taxon>
        <taxon>Embryophyta</taxon>
        <taxon>Tracheophyta</taxon>
        <taxon>Spermatophyta</taxon>
        <taxon>Magnoliopsida</taxon>
        <taxon>eudicotyledons</taxon>
        <taxon>Gunneridae</taxon>
        <taxon>Pentapetalae</taxon>
        <taxon>rosids</taxon>
        <taxon>fabids</taxon>
        <taxon>Fagales</taxon>
        <taxon>Fagaceae</taxon>
        <taxon>Quercus</taxon>
    </lineage>
</organism>
<keyword evidence="3" id="KW-1185">Reference proteome</keyword>
<gene>
    <name evidence="2" type="primary">SBT4.13</name>
    <name evidence="2" type="ORF">CFP56_038455</name>
</gene>
<dbReference type="Gene3D" id="2.60.40.2310">
    <property type="match status" value="1"/>
</dbReference>
<reference evidence="2 3" key="1">
    <citation type="journal article" date="2018" name="Sci. Data">
        <title>The draft genome sequence of cork oak.</title>
        <authorList>
            <person name="Ramos A.M."/>
            <person name="Usie A."/>
            <person name="Barbosa P."/>
            <person name="Barros P.M."/>
            <person name="Capote T."/>
            <person name="Chaves I."/>
            <person name="Simoes F."/>
            <person name="Abreu I."/>
            <person name="Carrasquinho I."/>
            <person name="Faro C."/>
            <person name="Guimaraes J.B."/>
            <person name="Mendonca D."/>
            <person name="Nobrega F."/>
            <person name="Rodrigues L."/>
            <person name="Saibo N.J.M."/>
            <person name="Varela M.C."/>
            <person name="Egas C."/>
            <person name="Matos J."/>
            <person name="Miguel C.M."/>
            <person name="Oliveira M.M."/>
            <person name="Ricardo C.P."/>
            <person name="Goncalves S."/>
        </authorList>
    </citation>
    <scope>NUCLEOTIDE SEQUENCE [LARGE SCALE GENOMIC DNA]</scope>
    <source>
        <strain evidence="3">cv. HL8</strain>
    </source>
</reference>
<feature type="domain" description="Subtilisin-like protease fibronectin type-III" evidence="1">
    <location>
        <begin position="2"/>
        <end position="59"/>
    </location>
</feature>
<accession>A0AAW0J2T2</accession>
<dbReference type="GO" id="GO:0008233">
    <property type="term" value="F:peptidase activity"/>
    <property type="evidence" value="ECO:0007669"/>
    <property type="project" value="UniProtKB-KW"/>
</dbReference>
<sequence>MPASIDVTVVPSVLSFSAIGEKKSFSVQVYGPKIAQQPIISGAIVWKYGHYVVRSPLVVYNILPGTQYGYPSFSMSLKKPDSIDSSMHQKNGIVKHKY</sequence>
<evidence type="ECO:0000313" key="3">
    <source>
        <dbReference type="Proteomes" id="UP000237347"/>
    </source>
</evidence>
<name>A0AAW0J2T2_QUESU</name>
<dbReference type="Proteomes" id="UP000237347">
    <property type="component" value="Unassembled WGS sequence"/>
</dbReference>
<dbReference type="InterPro" id="IPR041469">
    <property type="entry name" value="Subtilisin-like_FN3"/>
</dbReference>
<dbReference type="Pfam" id="PF17766">
    <property type="entry name" value="fn3_6"/>
    <property type="match status" value="1"/>
</dbReference>